<proteinExistence type="predicted"/>
<dbReference type="PROSITE" id="PS51257">
    <property type="entry name" value="PROKAR_LIPOPROTEIN"/>
    <property type="match status" value="1"/>
</dbReference>
<comment type="caution">
    <text evidence="1">The sequence shown here is derived from an EMBL/GenBank/DDBJ whole genome shotgun (WGS) entry which is preliminary data.</text>
</comment>
<sequence length="251" mass="26306">MLRPLTFLAAVGLALTGCDASDAETDTPAPPAVAAFVLDTDAFPSDGARVASGAHFINAAARVGIVSTVVGLHLVLPGAATEAVTADSPTVTAGVWMWEATTAVNGTPIDLALEGTPEGSSIDWRLVVTGPEGDPFTYYTATTGLDGETGTWRLFAPDADGPVLTASFDVRDLDDRELTFRVPAGRDHGGSSVRYATDGDERTFDWTDQPTGDRALIVWDDATRAGSITADTYYGGDRACWDEDLDDVACD</sequence>
<evidence type="ECO:0000313" key="1">
    <source>
        <dbReference type="EMBL" id="PAP78523.1"/>
    </source>
</evidence>
<accession>A0A271J514</accession>
<dbReference type="Proteomes" id="UP000216339">
    <property type="component" value="Unassembled WGS sequence"/>
</dbReference>
<organism evidence="1 2">
    <name type="scientific">Rubrivirga marina</name>
    <dbReference type="NCBI Taxonomy" id="1196024"/>
    <lineage>
        <taxon>Bacteria</taxon>
        <taxon>Pseudomonadati</taxon>
        <taxon>Rhodothermota</taxon>
        <taxon>Rhodothermia</taxon>
        <taxon>Rhodothermales</taxon>
        <taxon>Rubricoccaceae</taxon>
        <taxon>Rubrivirga</taxon>
    </lineage>
</organism>
<keyword evidence="2" id="KW-1185">Reference proteome</keyword>
<dbReference type="OrthoDB" id="835047at2"/>
<evidence type="ECO:0008006" key="3">
    <source>
        <dbReference type="Google" id="ProtNLM"/>
    </source>
</evidence>
<dbReference type="EMBL" id="MQWD01000001">
    <property type="protein sequence ID" value="PAP78523.1"/>
    <property type="molecule type" value="Genomic_DNA"/>
</dbReference>
<gene>
    <name evidence="1" type="ORF">BSZ37_19885</name>
</gene>
<name>A0A271J514_9BACT</name>
<reference evidence="1 2" key="1">
    <citation type="submission" date="2016-11" db="EMBL/GenBank/DDBJ databases">
        <title>Study of marine rhodopsin-containing bacteria.</title>
        <authorList>
            <person name="Yoshizawa S."/>
            <person name="Kumagai Y."/>
            <person name="Kogure K."/>
        </authorList>
    </citation>
    <scope>NUCLEOTIDE SEQUENCE [LARGE SCALE GENOMIC DNA]</scope>
    <source>
        <strain evidence="1 2">SAORIC-28</strain>
    </source>
</reference>
<protein>
    <recommendedName>
        <fullName evidence="3">Lipoprotein</fullName>
    </recommendedName>
</protein>
<evidence type="ECO:0000313" key="2">
    <source>
        <dbReference type="Proteomes" id="UP000216339"/>
    </source>
</evidence>
<dbReference type="AlphaFoldDB" id="A0A271J514"/>
<dbReference type="RefSeq" id="WP_095512201.1">
    <property type="nucleotide sequence ID" value="NZ_MQWD01000001.1"/>
</dbReference>